<dbReference type="AlphaFoldDB" id="A0A9N9LAJ9"/>
<proteinExistence type="predicted"/>
<evidence type="ECO:0000256" key="1">
    <source>
        <dbReference type="SAM" id="Phobius"/>
    </source>
</evidence>
<feature type="transmembrane region" description="Helical" evidence="1">
    <location>
        <begin position="20"/>
        <end position="40"/>
    </location>
</feature>
<dbReference type="EMBL" id="CAJVRL010000103">
    <property type="protein sequence ID" value="CAG8960973.1"/>
    <property type="molecule type" value="Genomic_DNA"/>
</dbReference>
<name>A0A9N9LAJ9_9HELO</name>
<reference evidence="2" key="1">
    <citation type="submission" date="2021-07" db="EMBL/GenBank/DDBJ databases">
        <authorList>
            <person name="Durling M."/>
        </authorList>
    </citation>
    <scope>NUCLEOTIDE SEQUENCE</scope>
</reference>
<evidence type="ECO:0000313" key="3">
    <source>
        <dbReference type="Proteomes" id="UP000696280"/>
    </source>
</evidence>
<dbReference type="Proteomes" id="UP000696280">
    <property type="component" value="Unassembled WGS sequence"/>
</dbReference>
<keyword evidence="1" id="KW-0472">Membrane</keyword>
<keyword evidence="3" id="KW-1185">Reference proteome</keyword>
<keyword evidence="1" id="KW-0812">Transmembrane</keyword>
<sequence>MSFAFKEIFGAPRNRPRREALALALQFLVVGILTTIWPILALHPLAGGKRGYLLSGQASPRTGQFVTVRAWSVELSTSEIHMGTFWRGSIFLFWQVPSPGFAPEQMRRARRDWIRDDSRTLKYGTGLNGNTADAQHGFSVGTAPIKATVPVR</sequence>
<organism evidence="2 3">
    <name type="scientific">Hymenoscyphus fraxineus</name>
    <dbReference type="NCBI Taxonomy" id="746836"/>
    <lineage>
        <taxon>Eukaryota</taxon>
        <taxon>Fungi</taxon>
        <taxon>Dikarya</taxon>
        <taxon>Ascomycota</taxon>
        <taxon>Pezizomycotina</taxon>
        <taxon>Leotiomycetes</taxon>
        <taxon>Helotiales</taxon>
        <taxon>Helotiaceae</taxon>
        <taxon>Hymenoscyphus</taxon>
    </lineage>
</organism>
<keyword evidence="1" id="KW-1133">Transmembrane helix</keyword>
<protein>
    <submittedName>
        <fullName evidence="2">Uncharacterized protein</fullName>
    </submittedName>
</protein>
<gene>
    <name evidence="2" type="ORF">HYFRA_00002511</name>
</gene>
<evidence type="ECO:0000313" key="2">
    <source>
        <dbReference type="EMBL" id="CAG8960973.1"/>
    </source>
</evidence>
<comment type="caution">
    <text evidence="2">The sequence shown here is derived from an EMBL/GenBank/DDBJ whole genome shotgun (WGS) entry which is preliminary data.</text>
</comment>
<accession>A0A9N9LAJ9</accession>